<dbReference type="PROSITE" id="PS00061">
    <property type="entry name" value="ADH_SHORT"/>
    <property type="match status" value="1"/>
</dbReference>
<dbReference type="EMBL" id="JACHNY010000001">
    <property type="protein sequence ID" value="MBB4616564.1"/>
    <property type="molecule type" value="Genomic_DNA"/>
</dbReference>
<gene>
    <name evidence="3" type="ORF">GGQ96_000670</name>
</gene>
<dbReference type="Gene3D" id="3.40.50.720">
    <property type="entry name" value="NAD(P)-binding Rossmann-like Domain"/>
    <property type="match status" value="1"/>
</dbReference>
<dbReference type="AlphaFoldDB" id="A0A7W7EWZ7"/>
<keyword evidence="4" id="KW-1185">Reference proteome</keyword>
<dbReference type="NCBIfam" id="NF009466">
    <property type="entry name" value="PRK12826.1-2"/>
    <property type="match status" value="1"/>
</dbReference>
<sequence length="269" mass="28272">MTDISAGQGPVAIVTGASSGIGQAVARRLGLAGTAVTINYHSQAEPAEALAEEVRAAGGRAVAVRADVSKEADVAALFDRTVEAFGRVDILVANSGAQKDAPVAELSLEDWQKVIDVDLTGQFLCCREAVRRFRRQPAEGRPSRAAGVILSMSSVHDVIPWAGHINYAASKGGVAMMVKTLAQEVAADRIRVNALSPGAIATPINEDVWRDPAKRDALLKLIPYGRIGDTDDVAEAAAWLVSDAADYVTGTTLYVDGGMTLYPGFRDNG</sequence>
<accession>A0A7W7EWZ7</accession>
<dbReference type="Proteomes" id="UP000574769">
    <property type="component" value="Unassembled WGS sequence"/>
</dbReference>
<proteinExistence type="inferred from homology"/>
<dbReference type="InterPro" id="IPR036291">
    <property type="entry name" value="NAD(P)-bd_dom_sf"/>
</dbReference>
<protein>
    <submittedName>
        <fullName evidence="3">Glucose 1-dehydrogenase</fullName>
        <ecNumber evidence="3">1.1.1.47</ecNumber>
    </submittedName>
</protein>
<comment type="similarity">
    <text evidence="1">Belongs to the short-chain dehydrogenases/reductases (SDR) family.</text>
</comment>
<comment type="caution">
    <text evidence="3">The sequence shown here is derived from an EMBL/GenBank/DDBJ whole genome shotgun (WGS) entry which is preliminary data.</text>
</comment>
<dbReference type="NCBIfam" id="NF005559">
    <property type="entry name" value="PRK07231.1"/>
    <property type="match status" value="1"/>
</dbReference>
<dbReference type="SUPFAM" id="SSF51735">
    <property type="entry name" value="NAD(P)-binding Rossmann-fold domains"/>
    <property type="match status" value="1"/>
</dbReference>
<evidence type="ECO:0000313" key="3">
    <source>
        <dbReference type="EMBL" id="MBB4616564.1"/>
    </source>
</evidence>
<organism evidence="3 4">
    <name type="scientific">Sphingomonas abaci</name>
    <dbReference type="NCBI Taxonomy" id="237611"/>
    <lineage>
        <taxon>Bacteria</taxon>
        <taxon>Pseudomonadati</taxon>
        <taxon>Pseudomonadota</taxon>
        <taxon>Alphaproteobacteria</taxon>
        <taxon>Sphingomonadales</taxon>
        <taxon>Sphingomonadaceae</taxon>
        <taxon>Sphingomonas</taxon>
    </lineage>
</organism>
<reference evidence="3 4" key="1">
    <citation type="submission" date="2020-08" db="EMBL/GenBank/DDBJ databases">
        <title>Genomic Encyclopedia of Type Strains, Phase IV (KMG-IV): sequencing the most valuable type-strain genomes for metagenomic binning, comparative biology and taxonomic classification.</title>
        <authorList>
            <person name="Goeker M."/>
        </authorList>
    </citation>
    <scope>NUCLEOTIDE SEQUENCE [LARGE SCALE GENOMIC DNA]</scope>
    <source>
        <strain evidence="3 4">DSM 15867</strain>
    </source>
</reference>
<dbReference type="InterPro" id="IPR020904">
    <property type="entry name" value="Sc_DH/Rdtase_CS"/>
</dbReference>
<dbReference type="EC" id="1.1.1.47" evidence="3"/>
<dbReference type="Pfam" id="PF13561">
    <property type="entry name" value="adh_short_C2"/>
    <property type="match status" value="1"/>
</dbReference>
<keyword evidence="2 3" id="KW-0560">Oxidoreductase</keyword>
<dbReference type="GO" id="GO:0047936">
    <property type="term" value="F:glucose 1-dehydrogenase [NAD(P)+] activity"/>
    <property type="evidence" value="ECO:0007669"/>
    <property type="project" value="UniProtKB-EC"/>
</dbReference>
<evidence type="ECO:0000313" key="4">
    <source>
        <dbReference type="Proteomes" id="UP000574769"/>
    </source>
</evidence>
<dbReference type="PANTHER" id="PTHR43639">
    <property type="entry name" value="OXIDOREDUCTASE, SHORT-CHAIN DEHYDROGENASE/REDUCTASE FAMILY (AFU_ORTHOLOGUE AFUA_5G02870)"/>
    <property type="match status" value="1"/>
</dbReference>
<dbReference type="PRINTS" id="PR00080">
    <property type="entry name" value="SDRFAMILY"/>
</dbReference>
<dbReference type="PRINTS" id="PR00081">
    <property type="entry name" value="GDHRDH"/>
</dbReference>
<dbReference type="FunFam" id="3.40.50.720:FF:000084">
    <property type="entry name" value="Short-chain dehydrogenase reductase"/>
    <property type="match status" value="1"/>
</dbReference>
<dbReference type="PANTHER" id="PTHR43639:SF1">
    <property type="entry name" value="SHORT-CHAIN DEHYDROGENASE_REDUCTASE FAMILY PROTEIN"/>
    <property type="match status" value="1"/>
</dbReference>
<evidence type="ECO:0000256" key="2">
    <source>
        <dbReference type="ARBA" id="ARBA00023002"/>
    </source>
</evidence>
<evidence type="ECO:0000256" key="1">
    <source>
        <dbReference type="ARBA" id="ARBA00006484"/>
    </source>
</evidence>
<name>A0A7W7EWZ7_9SPHN</name>
<dbReference type="RefSeq" id="WP_184111491.1">
    <property type="nucleotide sequence ID" value="NZ_JACHNY010000001.1"/>
</dbReference>
<dbReference type="InterPro" id="IPR002347">
    <property type="entry name" value="SDR_fam"/>
</dbReference>